<dbReference type="Pfam" id="PF00561">
    <property type="entry name" value="Abhydrolase_1"/>
    <property type="match status" value="1"/>
</dbReference>
<dbReference type="GO" id="GO:0047372">
    <property type="term" value="F:monoacylglycerol lipase activity"/>
    <property type="evidence" value="ECO:0007669"/>
    <property type="project" value="TreeGrafter"/>
</dbReference>
<dbReference type="PROSITE" id="PS01133">
    <property type="entry name" value="UPF0017"/>
    <property type="match status" value="1"/>
</dbReference>
<evidence type="ECO:0000313" key="7">
    <source>
        <dbReference type="Proteomes" id="UP000606935"/>
    </source>
</evidence>
<keyword evidence="7" id="KW-1185">Reference proteome</keyword>
<keyword evidence="2" id="KW-0719">Serine esterase</keyword>
<gene>
    <name evidence="6" type="ORF">GCM10010982_28210</name>
</gene>
<organism evidence="6 7">
    <name type="scientific">Bowmanella pacifica</name>
    <dbReference type="NCBI Taxonomy" id="502051"/>
    <lineage>
        <taxon>Bacteria</taxon>
        <taxon>Pseudomonadati</taxon>
        <taxon>Pseudomonadota</taxon>
        <taxon>Gammaproteobacteria</taxon>
        <taxon>Alteromonadales</taxon>
        <taxon>Alteromonadaceae</taxon>
        <taxon>Bowmanella</taxon>
    </lineage>
</organism>
<dbReference type="Proteomes" id="UP000606935">
    <property type="component" value="Unassembled WGS sequence"/>
</dbReference>
<evidence type="ECO:0000259" key="5">
    <source>
        <dbReference type="Pfam" id="PF00561"/>
    </source>
</evidence>
<dbReference type="Gene3D" id="3.40.50.1820">
    <property type="entry name" value="alpha/beta hydrolase"/>
    <property type="match status" value="1"/>
</dbReference>
<dbReference type="InterPro" id="IPR000073">
    <property type="entry name" value="AB_hydrolase_1"/>
</dbReference>
<comment type="similarity">
    <text evidence="1">Belongs to the AB hydrolase superfamily. AB hydrolase 4 family.</text>
</comment>
<dbReference type="PANTHER" id="PTHR10794:SF94">
    <property type="entry name" value="ESTERASE YHET-RELATED"/>
    <property type="match status" value="1"/>
</dbReference>
<dbReference type="AlphaFoldDB" id="A0A917Z363"/>
<reference evidence="6" key="1">
    <citation type="journal article" date="2014" name="Int. J. Syst. Evol. Microbiol.">
        <title>Complete genome sequence of Corynebacterium casei LMG S-19264T (=DSM 44701T), isolated from a smear-ripened cheese.</title>
        <authorList>
            <consortium name="US DOE Joint Genome Institute (JGI-PGF)"/>
            <person name="Walter F."/>
            <person name="Albersmeier A."/>
            <person name="Kalinowski J."/>
            <person name="Ruckert C."/>
        </authorList>
    </citation>
    <scope>NUCLEOTIDE SEQUENCE</scope>
    <source>
        <strain evidence="6">CGMCC 1.7086</strain>
    </source>
</reference>
<evidence type="ECO:0000256" key="2">
    <source>
        <dbReference type="ARBA" id="ARBA00022487"/>
    </source>
</evidence>
<feature type="active site" description="Charge relay system" evidence="4">
    <location>
        <position position="271"/>
    </location>
</feature>
<feature type="active site" description="Charge relay system" evidence="4">
    <location>
        <position position="243"/>
    </location>
</feature>
<dbReference type="NCBIfam" id="NF008218">
    <property type="entry name" value="PRK10985.1"/>
    <property type="match status" value="1"/>
</dbReference>
<protein>
    <submittedName>
        <fullName evidence="6">Alpha/beta hydrolase</fullName>
    </submittedName>
</protein>
<dbReference type="SUPFAM" id="SSF53474">
    <property type="entry name" value="alpha/beta-Hydrolases"/>
    <property type="match status" value="1"/>
</dbReference>
<comment type="caution">
    <text evidence="6">The sequence shown here is derived from an EMBL/GenBank/DDBJ whole genome shotgun (WGS) entry which is preliminary data.</text>
</comment>
<dbReference type="InterPro" id="IPR029058">
    <property type="entry name" value="AB_hydrolase_fold"/>
</dbReference>
<feature type="active site" description="Charge relay system" evidence="4">
    <location>
        <position position="115"/>
    </location>
</feature>
<evidence type="ECO:0000256" key="1">
    <source>
        <dbReference type="ARBA" id="ARBA00010884"/>
    </source>
</evidence>
<dbReference type="EMBL" id="BMLS01000004">
    <property type="protein sequence ID" value="GGO71725.1"/>
    <property type="molecule type" value="Genomic_DNA"/>
</dbReference>
<dbReference type="InterPro" id="IPR012020">
    <property type="entry name" value="ABHD4"/>
</dbReference>
<feature type="domain" description="AB hydrolase-1" evidence="5">
    <location>
        <begin position="37"/>
        <end position="277"/>
    </location>
</feature>
<dbReference type="PIRSF" id="PIRSF005211">
    <property type="entry name" value="Ab_hydro_YheT"/>
    <property type="match status" value="1"/>
</dbReference>
<sequence>MQKRRAIQLHWESLELPDGDFVELAWTPNIAKPKGLVACFHGLEGSARSHYANDMLAVLHSQGWRGVMMHFRGCGTQPNRTTRAYHSGDTLDATFFLETLANRFPHVPKVGMGFSLGANMLLKLLGEKINQSWLQAAVAISPPFRLANCAQSINQGFSRLYQRYLLGSMCKRLLEKMNRLDFSALALNEEKVRGFQSFRDFDQHVTAPLHGFADADDYYQQCSAVAYLNKISTPTLVLHALDDPFMNPQVVPQAHEISPFVRLELSQQGGHVGFMQGTPWRPVIWTHQRVVDFVRPYLEDSA</sequence>
<dbReference type="PANTHER" id="PTHR10794">
    <property type="entry name" value="ABHYDROLASE DOMAIN-CONTAINING PROTEIN"/>
    <property type="match status" value="1"/>
</dbReference>
<accession>A0A917Z363</accession>
<evidence type="ECO:0000256" key="4">
    <source>
        <dbReference type="PIRSR" id="PIRSR005211-1"/>
    </source>
</evidence>
<evidence type="ECO:0000313" key="6">
    <source>
        <dbReference type="EMBL" id="GGO71725.1"/>
    </source>
</evidence>
<reference evidence="6" key="2">
    <citation type="submission" date="2020-09" db="EMBL/GenBank/DDBJ databases">
        <authorList>
            <person name="Sun Q."/>
            <person name="Zhou Y."/>
        </authorList>
    </citation>
    <scope>NUCLEOTIDE SEQUENCE</scope>
    <source>
        <strain evidence="6">CGMCC 1.7086</strain>
    </source>
</reference>
<dbReference type="InterPro" id="IPR050960">
    <property type="entry name" value="AB_hydrolase_4_sf"/>
</dbReference>
<name>A0A917Z363_9ALTE</name>
<keyword evidence="3 6" id="KW-0378">Hydrolase</keyword>
<dbReference type="InterPro" id="IPR000952">
    <property type="entry name" value="AB_hydrolase_4_CS"/>
</dbReference>
<proteinExistence type="inferred from homology"/>
<evidence type="ECO:0000256" key="3">
    <source>
        <dbReference type="ARBA" id="ARBA00022801"/>
    </source>
</evidence>
<dbReference type="GO" id="GO:0034338">
    <property type="term" value="F:short-chain carboxylesterase activity"/>
    <property type="evidence" value="ECO:0007669"/>
    <property type="project" value="TreeGrafter"/>
</dbReference>